<gene>
    <name evidence="1" type="ORF">BXP70_24415</name>
</gene>
<name>A0A243W6W8_9BACT</name>
<keyword evidence="2" id="KW-1185">Reference proteome</keyword>
<sequence>MQVRLMSACTAAVQAEVAHVLGELNAISRSTQFVLGDQAEPDLKIYLVPKKEMGRLFHGAQEGSNGMFGFETSACGESLSTTVAVSTGVELPGWKESIIREEIA</sequence>
<accession>A0A243W6W8</accession>
<organism evidence="1 2">
    <name type="scientific">Hymenobacter crusticola</name>
    <dbReference type="NCBI Taxonomy" id="1770526"/>
    <lineage>
        <taxon>Bacteria</taxon>
        <taxon>Pseudomonadati</taxon>
        <taxon>Bacteroidota</taxon>
        <taxon>Cytophagia</taxon>
        <taxon>Cytophagales</taxon>
        <taxon>Hymenobacteraceae</taxon>
        <taxon>Hymenobacter</taxon>
    </lineage>
</organism>
<evidence type="ECO:0000313" key="2">
    <source>
        <dbReference type="Proteomes" id="UP000194873"/>
    </source>
</evidence>
<dbReference type="AlphaFoldDB" id="A0A243W6W8"/>
<comment type="caution">
    <text evidence="1">The sequence shown here is derived from an EMBL/GenBank/DDBJ whole genome shotgun (WGS) entry which is preliminary data.</text>
</comment>
<protein>
    <submittedName>
        <fullName evidence="1">Uncharacterized protein</fullName>
    </submittedName>
</protein>
<dbReference type="Proteomes" id="UP000194873">
    <property type="component" value="Unassembled WGS sequence"/>
</dbReference>
<evidence type="ECO:0000313" key="1">
    <source>
        <dbReference type="EMBL" id="OUJ70382.1"/>
    </source>
</evidence>
<proteinExistence type="predicted"/>
<dbReference type="EMBL" id="MTSE01000023">
    <property type="protein sequence ID" value="OUJ70382.1"/>
    <property type="molecule type" value="Genomic_DNA"/>
</dbReference>
<reference evidence="1 2" key="1">
    <citation type="submission" date="2017-01" db="EMBL/GenBank/DDBJ databases">
        <title>A new Hymenobacter.</title>
        <authorList>
            <person name="Liang Y."/>
            <person name="Feng F."/>
        </authorList>
    </citation>
    <scope>NUCLEOTIDE SEQUENCE [LARGE SCALE GENOMIC DNA]</scope>
    <source>
        <strain evidence="1">MIMBbqt21</strain>
    </source>
</reference>